<proteinExistence type="inferred from homology"/>
<gene>
    <name evidence="7" type="ORF">MAPG_07509</name>
</gene>
<dbReference type="PANTHER" id="PTHR35042">
    <property type="entry name" value="ANTHRONE OXYGENASE ENCC"/>
    <property type="match status" value="1"/>
</dbReference>
<evidence type="ECO:0000256" key="5">
    <source>
        <dbReference type="ARBA" id="ARBA00034313"/>
    </source>
</evidence>
<reference evidence="8" key="4">
    <citation type="journal article" date="2015" name="G3 (Bethesda)">
        <title>Genome sequences of three phytopathogenic species of the Magnaporthaceae family of fungi.</title>
        <authorList>
            <person name="Okagaki L.H."/>
            <person name="Nunes C.C."/>
            <person name="Sailsbery J."/>
            <person name="Clay B."/>
            <person name="Brown D."/>
            <person name="John T."/>
            <person name="Oh Y."/>
            <person name="Young N."/>
            <person name="Fitzgerald M."/>
            <person name="Haas B.J."/>
            <person name="Zeng Q."/>
            <person name="Young S."/>
            <person name="Adiconis X."/>
            <person name="Fan L."/>
            <person name="Levin J.Z."/>
            <person name="Mitchell T.K."/>
            <person name="Okubara P.A."/>
            <person name="Farman M.L."/>
            <person name="Kohn L.M."/>
            <person name="Birren B."/>
            <person name="Ma L.-J."/>
            <person name="Dean R.A."/>
        </authorList>
    </citation>
    <scope>NUCLEOTIDE SEQUENCE</scope>
    <source>
        <strain evidence="8">ATCC 64411 / 73-15</strain>
    </source>
</reference>
<dbReference type="InterPro" id="IPR013901">
    <property type="entry name" value="Anthrone_oxy"/>
</dbReference>
<evidence type="ECO:0000313" key="9">
    <source>
        <dbReference type="Proteomes" id="UP000011715"/>
    </source>
</evidence>
<comment type="subcellular location">
    <subcellularLocation>
        <location evidence="1">Membrane</location>
        <topology evidence="1">Multi-pass membrane protein</topology>
    </subcellularLocation>
</comment>
<dbReference type="Pfam" id="PF08592">
    <property type="entry name" value="Anthrone_oxy"/>
    <property type="match status" value="1"/>
</dbReference>
<dbReference type="OrthoDB" id="5954308at2759"/>
<dbReference type="PANTHER" id="PTHR35042:SF1">
    <property type="entry name" value="DUF1772-DOMAIN-CONTAINING PROTEIN"/>
    <property type="match status" value="1"/>
</dbReference>
<comment type="similarity">
    <text evidence="5">Belongs to the anthrone oxygenase family.</text>
</comment>
<feature type="transmembrane region" description="Helical" evidence="6">
    <location>
        <begin position="97"/>
        <end position="116"/>
    </location>
</feature>
<reference evidence="7" key="3">
    <citation type="submission" date="2011-03" db="EMBL/GenBank/DDBJ databases">
        <title>Annotation of Magnaporthe poae ATCC 64411.</title>
        <authorList>
            <person name="Ma L.-J."/>
            <person name="Dead R."/>
            <person name="Young S.K."/>
            <person name="Zeng Q."/>
            <person name="Gargeya S."/>
            <person name="Fitzgerald M."/>
            <person name="Haas B."/>
            <person name="Abouelleil A."/>
            <person name="Alvarado L."/>
            <person name="Arachchi H.M."/>
            <person name="Berlin A."/>
            <person name="Brown A."/>
            <person name="Chapman S.B."/>
            <person name="Chen Z."/>
            <person name="Dunbar C."/>
            <person name="Freedman E."/>
            <person name="Gearin G."/>
            <person name="Gellesch M."/>
            <person name="Goldberg J."/>
            <person name="Griggs A."/>
            <person name="Gujja S."/>
            <person name="Heiman D."/>
            <person name="Howarth C."/>
            <person name="Larson L."/>
            <person name="Lui A."/>
            <person name="MacDonald P.J.P."/>
            <person name="Mehta T."/>
            <person name="Montmayeur A."/>
            <person name="Murphy C."/>
            <person name="Neiman D."/>
            <person name="Pearson M."/>
            <person name="Priest M."/>
            <person name="Roberts A."/>
            <person name="Saif S."/>
            <person name="Shea T."/>
            <person name="Shenoy N."/>
            <person name="Sisk P."/>
            <person name="Stolte C."/>
            <person name="Sykes S."/>
            <person name="Yandava C."/>
            <person name="Wortman J."/>
            <person name="Nusbaum C."/>
            <person name="Birren B."/>
        </authorList>
    </citation>
    <scope>NUCLEOTIDE SEQUENCE</scope>
    <source>
        <strain evidence="7">ATCC 64411</strain>
    </source>
</reference>
<dbReference type="EMBL" id="GL876971">
    <property type="protein sequence ID" value="KLU88524.1"/>
    <property type="molecule type" value="Genomic_DNA"/>
</dbReference>
<evidence type="ECO:0000256" key="1">
    <source>
        <dbReference type="ARBA" id="ARBA00004141"/>
    </source>
</evidence>
<evidence type="ECO:0000256" key="6">
    <source>
        <dbReference type="SAM" id="Phobius"/>
    </source>
</evidence>
<reference evidence="9" key="1">
    <citation type="submission" date="2010-05" db="EMBL/GenBank/DDBJ databases">
        <title>The genome sequence of Magnaporthe poae strain ATCC 64411.</title>
        <authorList>
            <person name="Ma L.-J."/>
            <person name="Dead R."/>
            <person name="Young S."/>
            <person name="Zeng Q."/>
            <person name="Koehrsen M."/>
            <person name="Alvarado L."/>
            <person name="Berlin A."/>
            <person name="Chapman S.B."/>
            <person name="Chen Z."/>
            <person name="Freedman E."/>
            <person name="Gellesch M."/>
            <person name="Goldberg J."/>
            <person name="Griggs A."/>
            <person name="Gujja S."/>
            <person name="Heilman E.R."/>
            <person name="Heiman D."/>
            <person name="Hepburn T."/>
            <person name="Howarth C."/>
            <person name="Jen D."/>
            <person name="Larson L."/>
            <person name="Mehta T."/>
            <person name="Neiman D."/>
            <person name="Pearson M."/>
            <person name="Roberts A."/>
            <person name="Saif S."/>
            <person name="Shea T."/>
            <person name="Shenoy N."/>
            <person name="Sisk P."/>
            <person name="Stolte C."/>
            <person name="Sykes S."/>
            <person name="Walk T."/>
            <person name="White J."/>
            <person name="Yandava C."/>
            <person name="Haas B."/>
            <person name="Nusbaum C."/>
            <person name="Birren B."/>
        </authorList>
    </citation>
    <scope>NUCLEOTIDE SEQUENCE [LARGE SCALE GENOMIC DNA]</scope>
    <source>
        <strain evidence="9">ATCC 64411 / 73-15</strain>
    </source>
</reference>
<reference evidence="8" key="5">
    <citation type="submission" date="2015-06" db="UniProtKB">
        <authorList>
            <consortium name="EnsemblFungi"/>
        </authorList>
    </citation>
    <scope>IDENTIFICATION</scope>
    <source>
        <strain evidence="8">ATCC 64411</strain>
    </source>
</reference>
<keyword evidence="3 6" id="KW-1133">Transmembrane helix</keyword>
<dbReference type="GO" id="GO:0016020">
    <property type="term" value="C:membrane"/>
    <property type="evidence" value="ECO:0007669"/>
    <property type="project" value="UniProtKB-SubCell"/>
</dbReference>
<reference evidence="7" key="2">
    <citation type="submission" date="2010-05" db="EMBL/GenBank/DDBJ databases">
        <title>The Genome Sequence of Magnaporthe poae strain ATCC 64411.</title>
        <authorList>
            <consortium name="The Broad Institute Genome Sequencing Platform"/>
            <consortium name="Broad Institute Genome Sequencing Center for Infectious Disease"/>
            <person name="Ma L.-J."/>
            <person name="Dead R."/>
            <person name="Young S."/>
            <person name="Zeng Q."/>
            <person name="Koehrsen M."/>
            <person name="Alvarado L."/>
            <person name="Berlin A."/>
            <person name="Chapman S.B."/>
            <person name="Chen Z."/>
            <person name="Freedman E."/>
            <person name="Gellesch M."/>
            <person name="Goldberg J."/>
            <person name="Griggs A."/>
            <person name="Gujja S."/>
            <person name="Heilman E.R."/>
            <person name="Heiman D."/>
            <person name="Hepburn T."/>
            <person name="Howarth C."/>
            <person name="Jen D."/>
            <person name="Larson L."/>
            <person name="Mehta T."/>
            <person name="Neiman D."/>
            <person name="Pearson M."/>
            <person name="Roberts A."/>
            <person name="Saif S."/>
            <person name="Shea T."/>
            <person name="Shenoy N."/>
            <person name="Sisk P."/>
            <person name="Stolte C."/>
            <person name="Sykes S."/>
            <person name="Walk T."/>
            <person name="White J."/>
            <person name="Yandava C."/>
            <person name="Haas B."/>
            <person name="Nusbaum C."/>
            <person name="Birren B."/>
        </authorList>
    </citation>
    <scope>NUCLEOTIDE SEQUENCE</scope>
    <source>
        <strain evidence="7">ATCC 64411</strain>
    </source>
</reference>
<evidence type="ECO:0000256" key="2">
    <source>
        <dbReference type="ARBA" id="ARBA00022692"/>
    </source>
</evidence>
<feature type="transmembrane region" description="Helical" evidence="6">
    <location>
        <begin position="20"/>
        <end position="42"/>
    </location>
</feature>
<evidence type="ECO:0000256" key="3">
    <source>
        <dbReference type="ARBA" id="ARBA00022989"/>
    </source>
</evidence>
<dbReference type="eggNOG" id="ENOG502SF5R">
    <property type="taxonomic scope" value="Eukaryota"/>
</dbReference>
<dbReference type="EMBL" id="ADBL01001815">
    <property type="status" value="NOT_ANNOTATED_CDS"/>
    <property type="molecule type" value="Genomic_DNA"/>
</dbReference>
<accession>A0A0C4E4V6</accession>
<name>A0A0C4E4V6_MAGP6</name>
<keyword evidence="2 6" id="KW-0812">Transmembrane</keyword>
<dbReference type="VEuPathDB" id="FungiDB:MAPG_07509"/>
<dbReference type="Proteomes" id="UP000011715">
    <property type="component" value="Unassembled WGS sequence"/>
</dbReference>
<evidence type="ECO:0000256" key="4">
    <source>
        <dbReference type="ARBA" id="ARBA00023136"/>
    </source>
</evidence>
<sequence length="187" mass="19389">MMPSSIPSAETTKALQAASLFAVSAASGATLGLSFFVVPTLLEAPTPLMLHLWERTLLRGRNILAPIDLLSSLGFASLAIRLSRAAASSSSVPSRCYGAAAVLAASVVPYTLLVVMPTNRKLLRRTELARALGPAAAAAAADDDDAVRPADEPESSKSLVDHWGMLNLGRSALLLVSAALGFYASSL</sequence>
<keyword evidence="4 6" id="KW-0472">Membrane</keyword>
<evidence type="ECO:0008006" key="10">
    <source>
        <dbReference type="Google" id="ProtNLM"/>
    </source>
</evidence>
<dbReference type="AlphaFoldDB" id="A0A0C4E4V6"/>
<evidence type="ECO:0000313" key="8">
    <source>
        <dbReference type="EnsemblFungi" id="MAPG_07509T0"/>
    </source>
</evidence>
<keyword evidence="9" id="KW-1185">Reference proteome</keyword>
<dbReference type="EnsemblFungi" id="MAPG_07509T0">
    <property type="protein sequence ID" value="MAPG_07509T0"/>
    <property type="gene ID" value="MAPG_07509"/>
</dbReference>
<organism evidence="8 9">
    <name type="scientific">Magnaporthiopsis poae (strain ATCC 64411 / 73-15)</name>
    <name type="common">Kentucky bluegrass fungus</name>
    <name type="synonym">Magnaporthe poae</name>
    <dbReference type="NCBI Taxonomy" id="644358"/>
    <lineage>
        <taxon>Eukaryota</taxon>
        <taxon>Fungi</taxon>
        <taxon>Dikarya</taxon>
        <taxon>Ascomycota</taxon>
        <taxon>Pezizomycotina</taxon>
        <taxon>Sordariomycetes</taxon>
        <taxon>Sordariomycetidae</taxon>
        <taxon>Magnaporthales</taxon>
        <taxon>Magnaporthaceae</taxon>
        <taxon>Magnaporthiopsis</taxon>
    </lineage>
</organism>
<dbReference type="OMA" id="PLMLTQW"/>
<protein>
    <recommendedName>
        <fullName evidence="10">DUF1772 domain-containing protein</fullName>
    </recommendedName>
</protein>
<evidence type="ECO:0000313" key="7">
    <source>
        <dbReference type="EMBL" id="KLU88524.1"/>
    </source>
</evidence>